<protein>
    <submittedName>
        <fullName evidence="1">Uncharacterized protein</fullName>
    </submittedName>
</protein>
<sequence length="72" mass="8662">LLTHLSVKRHLDPLPPGFFYNGQQYVSFFGEKKHFHPQMDQFIAEYVEEANREIDLFNNQLEQQQHQDLFDP</sequence>
<reference evidence="2" key="1">
    <citation type="submission" date="2018-06" db="EMBL/GenBank/DDBJ databases">
        <title>Genome assembly of Danube salmon.</title>
        <authorList>
            <person name="Macqueen D.J."/>
            <person name="Gundappa M.K."/>
        </authorList>
    </citation>
    <scope>NUCLEOTIDE SEQUENCE [LARGE SCALE GENOMIC DNA]</scope>
</reference>
<accession>A0A4W5MFS4</accession>
<dbReference type="InterPro" id="IPR040342">
    <property type="entry name" value="DNAAF9"/>
</dbReference>
<dbReference type="Ensembl" id="ENSHHUT00000038733.1">
    <property type="protein sequence ID" value="ENSHHUP00000037252.1"/>
    <property type="gene ID" value="ENSHHUG00000023328.1"/>
</dbReference>
<dbReference type="GeneTree" id="ENSGT00940000168737"/>
<dbReference type="PANTHER" id="PTHR33664:SF1">
    <property type="entry name" value="DYNEIN AXONEMAL ASSEMBLY FACTOR 9"/>
    <property type="match status" value="1"/>
</dbReference>
<name>A0A4W5MFS4_9TELE</name>
<evidence type="ECO:0000313" key="2">
    <source>
        <dbReference type="Proteomes" id="UP000314982"/>
    </source>
</evidence>
<dbReference type="PANTHER" id="PTHR33664">
    <property type="entry name" value="RCG26366"/>
    <property type="match status" value="1"/>
</dbReference>
<dbReference type="Proteomes" id="UP000314982">
    <property type="component" value="Unassembled WGS sequence"/>
</dbReference>
<proteinExistence type="predicted"/>
<dbReference type="AlphaFoldDB" id="A0A4W5MFS4"/>
<reference evidence="1" key="3">
    <citation type="submission" date="2025-09" db="UniProtKB">
        <authorList>
            <consortium name="Ensembl"/>
        </authorList>
    </citation>
    <scope>IDENTIFICATION</scope>
</reference>
<organism evidence="1 2">
    <name type="scientific">Hucho hucho</name>
    <name type="common">huchen</name>
    <dbReference type="NCBI Taxonomy" id="62062"/>
    <lineage>
        <taxon>Eukaryota</taxon>
        <taxon>Metazoa</taxon>
        <taxon>Chordata</taxon>
        <taxon>Craniata</taxon>
        <taxon>Vertebrata</taxon>
        <taxon>Euteleostomi</taxon>
        <taxon>Actinopterygii</taxon>
        <taxon>Neopterygii</taxon>
        <taxon>Teleostei</taxon>
        <taxon>Protacanthopterygii</taxon>
        <taxon>Salmoniformes</taxon>
        <taxon>Salmonidae</taxon>
        <taxon>Salmoninae</taxon>
        <taxon>Hucho</taxon>
    </lineage>
</organism>
<keyword evidence="2" id="KW-1185">Reference proteome</keyword>
<dbReference type="STRING" id="62062.ENSHHUP00000037252"/>
<evidence type="ECO:0000313" key="1">
    <source>
        <dbReference type="Ensembl" id="ENSHHUP00000037252.1"/>
    </source>
</evidence>
<reference evidence="1" key="2">
    <citation type="submission" date="2025-08" db="UniProtKB">
        <authorList>
            <consortium name="Ensembl"/>
        </authorList>
    </citation>
    <scope>IDENTIFICATION</scope>
</reference>